<protein>
    <submittedName>
        <fullName evidence="2">Uncharacterized protein</fullName>
    </submittedName>
</protein>
<dbReference type="OrthoDB" id="4060227at2759"/>
<proteinExistence type="predicted"/>
<feature type="region of interest" description="Disordered" evidence="1">
    <location>
        <begin position="1"/>
        <end position="22"/>
    </location>
</feature>
<organism evidence="2 3">
    <name type="scientific">Aspergillus carbonarius (strain ITEM 5010)</name>
    <dbReference type="NCBI Taxonomy" id="602072"/>
    <lineage>
        <taxon>Eukaryota</taxon>
        <taxon>Fungi</taxon>
        <taxon>Dikarya</taxon>
        <taxon>Ascomycota</taxon>
        <taxon>Pezizomycotina</taxon>
        <taxon>Eurotiomycetes</taxon>
        <taxon>Eurotiomycetidae</taxon>
        <taxon>Eurotiales</taxon>
        <taxon>Aspergillaceae</taxon>
        <taxon>Aspergillus</taxon>
        <taxon>Aspergillus subgen. Circumdati</taxon>
    </lineage>
</organism>
<evidence type="ECO:0000256" key="1">
    <source>
        <dbReference type="SAM" id="MobiDB-lite"/>
    </source>
</evidence>
<dbReference type="AlphaFoldDB" id="A0A1R3RZS2"/>
<dbReference type="VEuPathDB" id="FungiDB:ASPCADRAFT_203847"/>
<accession>A0A1R3RZS2</accession>
<evidence type="ECO:0000313" key="2">
    <source>
        <dbReference type="EMBL" id="OOF99963.1"/>
    </source>
</evidence>
<dbReference type="Proteomes" id="UP000188318">
    <property type="component" value="Unassembled WGS sequence"/>
</dbReference>
<reference evidence="3" key="1">
    <citation type="journal article" date="2017" name="Genome Biol.">
        <title>Comparative genomics reveals high biological diversity and specific adaptations in the industrially and medically important fungal genus Aspergillus.</title>
        <authorList>
            <person name="de Vries R.P."/>
            <person name="Riley R."/>
            <person name="Wiebenga A."/>
            <person name="Aguilar-Osorio G."/>
            <person name="Amillis S."/>
            <person name="Uchima C.A."/>
            <person name="Anderluh G."/>
            <person name="Asadollahi M."/>
            <person name="Askin M."/>
            <person name="Barry K."/>
            <person name="Battaglia E."/>
            <person name="Bayram O."/>
            <person name="Benocci T."/>
            <person name="Braus-Stromeyer S.A."/>
            <person name="Caldana C."/>
            <person name="Canovas D."/>
            <person name="Cerqueira G.C."/>
            <person name="Chen F."/>
            <person name="Chen W."/>
            <person name="Choi C."/>
            <person name="Clum A."/>
            <person name="Dos Santos R.A."/>
            <person name="Damasio A.R."/>
            <person name="Diallinas G."/>
            <person name="Emri T."/>
            <person name="Fekete E."/>
            <person name="Flipphi M."/>
            <person name="Freyberg S."/>
            <person name="Gallo A."/>
            <person name="Gournas C."/>
            <person name="Habgood R."/>
            <person name="Hainaut M."/>
            <person name="Harispe M.L."/>
            <person name="Henrissat B."/>
            <person name="Hilden K.S."/>
            <person name="Hope R."/>
            <person name="Hossain A."/>
            <person name="Karabika E."/>
            <person name="Karaffa L."/>
            <person name="Karanyi Z."/>
            <person name="Krasevec N."/>
            <person name="Kuo A."/>
            <person name="Kusch H."/>
            <person name="LaButti K."/>
            <person name="Lagendijk E.L."/>
            <person name="Lapidus A."/>
            <person name="Levasseur A."/>
            <person name="Lindquist E."/>
            <person name="Lipzen A."/>
            <person name="Logrieco A.F."/>
            <person name="MacCabe A."/>
            <person name="Maekelae M.R."/>
            <person name="Malavazi I."/>
            <person name="Melin P."/>
            <person name="Meyer V."/>
            <person name="Mielnichuk N."/>
            <person name="Miskei M."/>
            <person name="Molnar A.P."/>
            <person name="Mule G."/>
            <person name="Ngan C.Y."/>
            <person name="Orejas M."/>
            <person name="Orosz E."/>
            <person name="Ouedraogo J.P."/>
            <person name="Overkamp K.M."/>
            <person name="Park H.-S."/>
            <person name="Perrone G."/>
            <person name="Piumi F."/>
            <person name="Punt P.J."/>
            <person name="Ram A.F."/>
            <person name="Ramon A."/>
            <person name="Rauscher S."/>
            <person name="Record E."/>
            <person name="Riano-Pachon D.M."/>
            <person name="Robert V."/>
            <person name="Roehrig J."/>
            <person name="Ruller R."/>
            <person name="Salamov A."/>
            <person name="Salih N.S."/>
            <person name="Samson R.A."/>
            <person name="Sandor E."/>
            <person name="Sanguinetti M."/>
            <person name="Schuetze T."/>
            <person name="Sepcic K."/>
            <person name="Shelest E."/>
            <person name="Sherlock G."/>
            <person name="Sophianopoulou V."/>
            <person name="Squina F.M."/>
            <person name="Sun H."/>
            <person name="Susca A."/>
            <person name="Todd R.B."/>
            <person name="Tsang A."/>
            <person name="Unkles S.E."/>
            <person name="van de Wiele N."/>
            <person name="van Rossen-Uffink D."/>
            <person name="Oliveira J.V."/>
            <person name="Vesth T.C."/>
            <person name="Visser J."/>
            <person name="Yu J.-H."/>
            <person name="Zhou M."/>
            <person name="Andersen M.R."/>
            <person name="Archer D.B."/>
            <person name="Baker S.E."/>
            <person name="Benoit I."/>
            <person name="Brakhage A.A."/>
            <person name="Braus G.H."/>
            <person name="Fischer R."/>
            <person name="Frisvad J.C."/>
            <person name="Goldman G.H."/>
            <person name="Houbraken J."/>
            <person name="Oakley B."/>
            <person name="Pocsi I."/>
            <person name="Scazzocchio C."/>
            <person name="Seiboth B."/>
            <person name="vanKuyk P.A."/>
            <person name="Wortman J."/>
            <person name="Dyer P.S."/>
            <person name="Grigoriev I.V."/>
        </authorList>
    </citation>
    <scope>NUCLEOTIDE SEQUENCE [LARGE SCALE GENOMIC DNA]</scope>
    <source>
        <strain evidence="3">ITEM 5010</strain>
    </source>
</reference>
<keyword evidence="3" id="KW-1185">Reference proteome</keyword>
<sequence>MSLATLETPTPTDQKPRPTYSRRFGRKYHGFDELSHASVCHRKLGKVRADCRLRVSQSQWGCLGEASTPAGIVYMDLSFIQPIDCRLTSATVKITLQDTPEPALTSKQDEREALLLQFTDHYGPKYLSGEPKNVAKKVVLHLTPQINVLGSGGGGIGVDREKSITHDSRWTFTGHLRPAQKTDLVYRTLKWELRENDPECQSIHSNMIHTAFAFQHSEKPFVMRVYIKGRLQGVRDRFKDKFRQLRFPAPHEKDQGSSDILVRPHGGGQLPYRRLDSLARDLHIAMEMENYLHIPVQIPTALPLSFSESAEAASVAASPNTGRVANVSGTPDQKKTLAGVPPNLGGSAQYPETVVSSASDFSSSTTLVGTPEYRDEGSSVDPCISKLGNAVYTFRRPSSGVQDSLRGFGSTSNIQVALAETNDKPRAKEEETVVKGANPTCDVLELLSTYPPLLALIQVLASFLDFFGMAKGSSQLQARQND</sequence>
<evidence type="ECO:0000313" key="3">
    <source>
        <dbReference type="Proteomes" id="UP000188318"/>
    </source>
</evidence>
<dbReference type="EMBL" id="KV907494">
    <property type="protein sequence ID" value="OOF99963.1"/>
    <property type="molecule type" value="Genomic_DNA"/>
</dbReference>
<gene>
    <name evidence="2" type="ORF">ASPCADRAFT_203847</name>
</gene>
<name>A0A1R3RZS2_ASPC5</name>
<feature type="compositionally biased region" description="Polar residues" evidence="1">
    <location>
        <begin position="1"/>
        <end position="13"/>
    </location>
</feature>
<dbReference type="OMA" id="RTIKWEL"/>